<accession>A0ABW1JJ24</accession>
<proteinExistence type="predicted"/>
<dbReference type="Proteomes" id="UP001596189">
    <property type="component" value="Unassembled WGS sequence"/>
</dbReference>
<dbReference type="Gene3D" id="3.50.50.60">
    <property type="entry name" value="FAD/NAD(P)-binding domain"/>
    <property type="match status" value="1"/>
</dbReference>
<dbReference type="SUPFAM" id="SSF51905">
    <property type="entry name" value="FAD/NAD(P)-binding domain"/>
    <property type="match status" value="1"/>
</dbReference>
<dbReference type="GO" id="GO:0016491">
    <property type="term" value="F:oxidoreductase activity"/>
    <property type="evidence" value="ECO:0007669"/>
    <property type="project" value="UniProtKB-KW"/>
</dbReference>
<dbReference type="Pfam" id="PF01266">
    <property type="entry name" value="DAO"/>
    <property type="match status" value="1"/>
</dbReference>
<gene>
    <name evidence="2" type="ORF">ACFQDO_19850</name>
</gene>
<dbReference type="PANTHER" id="PTHR13847">
    <property type="entry name" value="SARCOSINE DEHYDROGENASE-RELATED"/>
    <property type="match status" value="1"/>
</dbReference>
<keyword evidence="2" id="KW-0560">Oxidoreductase</keyword>
<dbReference type="RefSeq" id="WP_345717904.1">
    <property type="nucleotide sequence ID" value="NZ_BAABFP010000007.1"/>
</dbReference>
<evidence type="ECO:0000313" key="3">
    <source>
        <dbReference type="Proteomes" id="UP001596189"/>
    </source>
</evidence>
<sequence>MSGVRLAGASSTPFWLDHDRRPAARPPVDGEVRADLVVVGGGLTGLWAALLALEEQPGRDVLVLDGYRLGWAASGRNGGFCAASLTHGISNGTERWPDEMATLTRLGLENLDGIEQAIVRYGIDCGFARTGELDVAVEPWQLEGLAEEHEAARSLGLDSHLLDAGQTRALVDSPTYLGGRLERASVALVDPARLVWGLAAAVEGLGGRIRESTRVLDLHDLGPQGVVVRTASGSVRANQVVLGTNVFPSPVRRYRPYVVPVWDHVLVTEPLDASALAALGWSGRMGVGDAGNQFHYYRLTDDDRLLFGGYDALYYFGSDLGARRARSDRTEAILAEHLVETFPALDGVQVTHTWGGAIDTCTRFCAFWGLTHGGRVAAVQGYTGLGVGASRFGAQVCLDLLAGRDNERTALEMVRRKPLPFPPEPFRWTGIQLTRKAIARADQRDGRRGVWLRTLDRFGLGFDS</sequence>
<dbReference type="InterPro" id="IPR036188">
    <property type="entry name" value="FAD/NAD-bd_sf"/>
</dbReference>
<feature type="domain" description="FAD dependent oxidoreductase" evidence="1">
    <location>
        <begin position="35"/>
        <end position="395"/>
    </location>
</feature>
<dbReference type="PANTHER" id="PTHR13847:SF281">
    <property type="entry name" value="FAD DEPENDENT OXIDOREDUCTASE DOMAIN-CONTAINING PROTEIN"/>
    <property type="match status" value="1"/>
</dbReference>
<dbReference type="Gene3D" id="3.30.9.10">
    <property type="entry name" value="D-Amino Acid Oxidase, subunit A, domain 2"/>
    <property type="match status" value="1"/>
</dbReference>
<keyword evidence="3" id="KW-1185">Reference proteome</keyword>
<name>A0ABW1JJ24_9ACTN</name>
<dbReference type="EMBL" id="JBHSRD010000008">
    <property type="protein sequence ID" value="MFC6009392.1"/>
    <property type="molecule type" value="Genomic_DNA"/>
</dbReference>
<reference evidence="3" key="1">
    <citation type="journal article" date="2019" name="Int. J. Syst. Evol. Microbiol.">
        <title>The Global Catalogue of Microorganisms (GCM) 10K type strain sequencing project: providing services to taxonomists for standard genome sequencing and annotation.</title>
        <authorList>
            <consortium name="The Broad Institute Genomics Platform"/>
            <consortium name="The Broad Institute Genome Sequencing Center for Infectious Disease"/>
            <person name="Wu L."/>
            <person name="Ma J."/>
        </authorList>
    </citation>
    <scope>NUCLEOTIDE SEQUENCE [LARGE SCALE GENOMIC DNA]</scope>
    <source>
        <strain evidence="3">KACC 14249</strain>
    </source>
</reference>
<comment type="caution">
    <text evidence="2">The sequence shown here is derived from an EMBL/GenBank/DDBJ whole genome shotgun (WGS) entry which is preliminary data.</text>
</comment>
<protein>
    <submittedName>
        <fullName evidence="2">NAD(P)/FAD-dependent oxidoreductase</fullName>
        <ecNumber evidence="2">1.-.-.-</ecNumber>
    </submittedName>
</protein>
<organism evidence="2 3">
    <name type="scientific">Angustibacter luteus</name>
    <dbReference type="NCBI Taxonomy" id="658456"/>
    <lineage>
        <taxon>Bacteria</taxon>
        <taxon>Bacillati</taxon>
        <taxon>Actinomycetota</taxon>
        <taxon>Actinomycetes</taxon>
        <taxon>Kineosporiales</taxon>
        <taxon>Kineosporiaceae</taxon>
    </lineage>
</organism>
<dbReference type="EC" id="1.-.-.-" evidence="2"/>
<evidence type="ECO:0000259" key="1">
    <source>
        <dbReference type="Pfam" id="PF01266"/>
    </source>
</evidence>
<dbReference type="InterPro" id="IPR006076">
    <property type="entry name" value="FAD-dep_OxRdtase"/>
</dbReference>
<evidence type="ECO:0000313" key="2">
    <source>
        <dbReference type="EMBL" id="MFC6009392.1"/>
    </source>
</evidence>